<reference evidence="1 2" key="1">
    <citation type="submission" date="2023-03" db="EMBL/GenBank/DDBJ databases">
        <title>WGS of Gossypium arboreum.</title>
        <authorList>
            <person name="Yu D."/>
        </authorList>
    </citation>
    <scope>NUCLEOTIDE SEQUENCE [LARGE SCALE GENOMIC DNA]</scope>
    <source>
        <tissue evidence="1">Leaf</tissue>
    </source>
</reference>
<protein>
    <submittedName>
        <fullName evidence="1">Uncharacterized protein</fullName>
    </submittedName>
</protein>
<organism evidence="1 2">
    <name type="scientific">Gossypium arboreum</name>
    <name type="common">Tree cotton</name>
    <name type="synonym">Gossypium nanking</name>
    <dbReference type="NCBI Taxonomy" id="29729"/>
    <lineage>
        <taxon>Eukaryota</taxon>
        <taxon>Viridiplantae</taxon>
        <taxon>Streptophyta</taxon>
        <taxon>Embryophyta</taxon>
        <taxon>Tracheophyta</taxon>
        <taxon>Spermatophyta</taxon>
        <taxon>Magnoliopsida</taxon>
        <taxon>eudicotyledons</taxon>
        <taxon>Gunneridae</taxon>
        <taxon>Pentapetalae</taxon>
        <taxon>rosids</taxon>
        <taxon>malvids</taxon>
        <taxon>Malvales</taxon>
        <taxon>Malvaceae</taxon>
        <taxon>Malvoideae</taxon>
        <taxon>Gossypium</taxon>
    </lineage>
</organism>
<dbReference type="EMBL" id="JARKNE010000008">
    <property type="protein sequence ID" value="KAK5810568.1"/>
    <property type="molecule type" value="Genomic_DNA"/>
</dbReference>
<name>A0ABR0NW39_GOSAR</name>
<accession>A0ABR0NW39</accession>
<dbReference type="Proteomes" id="UP001358586">
    <property type="component" value="Chromosome 8"/>
</dbReference>
<comment type="caution">
    <text evidence="1">The sequence shown here is derived from an EMBL/GenBank/DDBJ whole genome shotgun (WGS) entry which is preliminary data.</text>
</comment>
<gene>
    <name evidence="1" type="ORF">PVK06_025883</name>
</gene>
<evidence type="ECO:0000313" key="2">
    <source>
        <dbReference type="Proteomes" id="UP001358586"/>
    </source>
</evidence>
<sequence>MPFKLLIFQKPGLDGRNCIADAHYMLAIFPESGVENHLAWDVTDELLKDIMQSHCDNDLPLLMLMSARKFYPETLHKLMMLLISDCEFFGRIRAKLQVSKLLVVCPRRAL</sequence>
<keyword evidence="2" id="KW-1185">Reference proteome</keyword>
<proteinExistence type="predicted"/>
<evidence type="ECO:0000313" key="1">
    <source>
        <dbReference type="EMBL" id="KAK5810568.1"/>
    </source>
</evidence>